<dbReference type="GO" id="GO:0006355">
    <property type="term" value="P:regulation of DNA-templated transcription"/>
    <property type="evidence" value="ECO:0007669"/>
    <property type="project" value="InterPro"/>
</dbReference>
<dbReference type="GO" id="GO:0003677">
    <property type="term" value="F:DNA binding"/>
    <property type="evidence" value="ECO:0007669"/>
    <property type="project" value="InterPro"/>
</dbReference>
<dbReference type="AlphaFoldDB" id="A0A4R7BVW1"/>
<comment type="caution">
    <text evidence="3">The sequence shown here is derived from an EMBL/GenBank/DDBJ whole genome shotgun (WGS) entry which is preliminary data.</text>
</comment>
<dbReference type="InterPro" id="IPR041920">
    <property type="entry name" value="ROS/MUCR_sf"/>
</dbReference>
<reference evidence="3 4" key="1">
    <citation type="submission" date="2019-03" db="EMBL/GenBank/DDBJ databases">
        <title>Genomic Encyclopedia of Type Strains, Phase IV (KMG-IV): sequencing the most valuable type-strain genomes for metagenomic binning, comparative biology and taxonomic classification.</title>
        <authorList>
            <person name="Goeker M."/>
        </authorList>
    </citation>
    <scope>NUCLEOTIDE SEQUENCE [LARGE SCALE GENOMIC DNA]</scope>
    <source>
        <strain evidence="3 4">DSM 25903</strain>
    </source>
</reference>
<gene>
    <name evidence="3" type="ORF">EV668_3942</name>
</gene>
<name>A0A4R7BVW1_9HYPH</name>
<organism evidence="3 4">
    <name type="scientific">Enterovirga rhinocerotis</name>
    <dbReference type="NCBI Taxonomy" id="1339210"/>
    <lineage>
        <taxon>Bacteria</taxon>
        <taxon>Pseudomonadati</taxon>
        <taxon>Pseudomonadota</taxon>
        <taxon>Alphaproteobacteria</taxon>
        <taxon>Hyphomicrobiales</taxon>
        <taxon>Methylobacteriaceae</taxon>
        <taxon>Enterovirga</taxon>
    </lineage>
</organism>
<dbReference type="Proteomes" id="UP000295122">
    <property type="component" value="Unassembled WGS sequence"/>
</dbReference>
<accession>A0A4R7BVW1</accession>
<protein>
    <submittedName>
        <fullName evidence="3">MucR family transcriptional regulator</fullName>
    </submittedName>
</protein>
<dbReference type="InterPro" id="IPR008807">
    <property type="entry name" value="ROS_MUCR"/>
</dbReference>
<dbReference type="GO" id="GO:0008270">
    <property type="term" value="F:zinc ion binding"/>
    <property type="evidence" value="ECO:0007669"/>
    <property type="project" value="InterPro"/>
</dbReference>
<comment type="similarity">
    <text evidence="1">Belongs to the ros/MucR family.</text>
</comment>
<dbReference type="RefSeq" id="WP_133773264.1">
    <property type="nucleotide sequence ID" value="NZ_SNZR01000015.1"/>
</dbReference>
<evidence type="ECO:0000256" key="2">
    <source>
        <dbReference type="SAM" id="MobiDB-lite"/>
    </source>
</evidence>
<dbReference type="EMBL" id="SNZR01000015">
    <property type="protein sequence ID" value="TDR88076.1"/>
    <property type="molecule type" value="Genomic_DNA"/>
</dbReference>
<evidence type="ECO:0000313" key="4">
    <source>
        <dbReference type="Proteomes" id="UP000295122"/>
    </source>
</evidence>
<feature type="compositionally biased region" description="Basic residues" evidence="2">
    <location>
        <begin position="146"/>
        <end position="156"/>
    </location>
</feature>
<sequence length="156" mass="17239">MDSKEIADQPNFIELTAEVVAAFVMHNSIQKGDLPELIASVHSSLSLLANPKAPEAEKPVPAVPIKKSISPDYLISLEDGRRYKSLKRHLSGRGLTPERYREKWGLSPDYPMVAPNYAKQRSELAKSMGLGRQRKREPEPAPAPAKPRRSRSASAA</sequence>
<dbReference type="OrthoDB" id="7991729at2"/>
<evidence type="ECO:0000256" key="1">
    <source>
        <dbReference type="ARBA" id="ARBA00007031"/>
    </source>
</evidence>
<keyword evidence="4" id="KW-1185">Reference proteome</keyword>
<proteinExistence type="inferred from homology"/>
<dbReference type="Gene3D" id="1.10.10.1550">
    <property type="entry name" value="ROS/MUCR transcriptional regulator protein"/>
    <property type="match status" value="1"/>
</dbReference>
<evidence type="ECO:0000313" key="3">
    <source>
        <dbReference type="EMBL" id="TDR88076.1"/>
    </source>
</evidence>
<feature type="region of interest" description="Disordered" evidence="2">
    <location>
        <begin position="117"/>
        <end position="156"/>
    </location>
</feature>
<dbReference type="Pfam" id="PF05443">
    <property type="entry name" value="ROS_MUCR"/>
    <property type="match status" value="1"/>
</dbReference>